<gene>
    <name evidence="2" type="ORF">NP590_01190</name>
</gene>
<name>A0ABT1TB57_9GAMM</name>
<evidence type="ECO:0000313" key="2">
    <source>
        <dbReference type="EMBL" id="MCQ8102703.1"/>
    </source>
</evidence>
<keyword evidence="1" id="KW-0812">Transmembrane</keyword>
<comment type="caution">
    <text evidence="2">The sequence shown here is derived from an EMBL/GenBank/DDBJ whole genome shotgun (WGS) entry which is preliminary data.</text>
</comment>
<keyword evidence="3" id="KW-1185">Reference proteome</keyword>
<dbReference type="RefSeq" id="WP_256600310.1">
    <property type="nucleotide sequence ID" value="NZ_JANIBJ010000001.1"/>
</dbReference>
<dbReference type="Proteomes" id="UP001524499">
    <property type="component" value="Unassembled WGS sequence"/>
</dbReference>
<keyword evidence="1" id="KW-1133">Transmembrane helix</keyword>
<proteinExistence type="predicted"/>
<organism evidence="2 3">
    <name type="scientific">Methylomonas subterranea</name>
    <dbReference type="NCBI Taxonomy" id="2952225"/>
    <lineage>
        <taxon>Bacteria</taxon>
        <taxon>Pseudomonadati</taxon>
        <taxon>Pseudomonadota</taxon>
        <taxon>Gammaproteobacteria</taxon>
        <taxon>Methylococcales</taxon>
        <taxon>Methylococcaceae</taxon>
        <taxon>Methylomonas</taxon>
    </lineage>
</organism>
<evidence type="ECO:0000256" key="1">
    <source>
        <dbReference type="SAM" id="Phobius"/>
    </source>
</evidence>
<reference evidence="2 3" key="1">
    <citation type="submission" date="2022-07" db="EMBL/GenBank/DDBJ databases">
        <title>Methylomonas rivi sp. nov., Methylomonas rosea sp. nov., Methylomonas aureus sp. nov. and Methylomonas subterranea sp. nov., four novel methanotrophs isolated from a freshwater creek and the deep terrestrial subsurface.</title>
        <authorList>
            <person name="Abin C."/>
            <person name="Sankaranarayanan K."/>
            <person name="Garner C."/>
            <person name="Sindelar R."/>
            <person name="Kotary K."/>
            <person name="Garner R."/>
            <person name="Barclay S."/>
            <person name="Lawson P."/>
            <person name="Krumholz L."/>
        </authorList>
    </citation>
    <scope>NUCLEOTIDE SEQUENCE [LARGE SCALE GENOMIC DNA]</scope>
    <source>
        <strain evidence="2 3">SURF-2</strain>
    </source>
</reference>
<accession>A0ABT1TB57</accession>
<keyword evidence="1" id="KW-0472">Membrane</keyword>
<feature type="transmembrane region" description="Helical" evidence="1">
    <location>
        <begin position="12"/>
        <end position="35"/>
    </location>
</feature>
<dbReference type="EMBL" id="JANIBJ010000001">
    <property type="protein sequence ID" value="MCQ8102703.1"/>
    <property type="molecule type" value="Genomic_DNA"/>
</dbReference>
<protein>
    <recommendedName>
        <fullName evidence="4">DUF2207 domain-containing protein</fullName>
    </recommendedName>
</protein>
<evidence type="ECO:0000313" key="3">
    <source>
        <dbReference type="Proteomes" id="UP001524499"/>
    </source>
</evidence>
<feature type="transmembrane region" description="Helical" evidence="1">
    <location>
        <begin position="47"/>
        <end position="66"/>
    </location>
</feature>
<evidence type="ECO:0008006" key="4">
    <source>
        <dbReference type="Google" id="ProtNLM"/>
    </source>
</evidence>
<feature type="transmembrane region" description="Helical" evidence="1">
    <location>
        <begin position="250"/>
        <end position="274"/>
    </location>
</feature>
<sequence>MMETLSLWLSEYPLLAGMAFGLFVLLLLGLVFGTLMRRAGMSLKPLVWFFVLMLLVAGPQAVMHILDVLAFQKQRAAVPSAEPGATGDRQLAPIPWQQVFGPDADPDLIVDPRQPLQVILGEAEQAALSFSKRATSALAARFSSPAQAARARTLYAGFFQFAQATGSDALGWTAQRYAGAGEWNHVVVAGAELYAWTAADRDSVIEQRERALGPMGAAGLTPLSLSGTQTARPKRAHEARLVTDNLDWRFMLPFAIVNLAAAVLWFFWGAAWAARTSPKTTAPPAPATALIGKLLSAYPSESAVKTVLNPDGSITLDWNYADAAWFDLMRAHRMKRTQRLLLQPDPAGHTVRVREYWSSFDASAGVNGLRLSWYAATGIQFFRLEQQREFGVQLGAGGRPNGALSHAYRFDLQAMKQPAIDAVTAAGWRWQPVLLTGPGWLRWLTG</sequence>